<dbReference type="InterPro" id="IPR050739">
    <property type="entry name" value="MFP"/>
</dbReference>
<keyword evidence="5 8" id="KW-0472">Membrane</keyword>
<dbReference type="AlphaFoldDB" id="U5DPD7"/>
<dbReference type="SUPFAM" id="SSF111369">
    <property type="entry name" value="HlyD-like secretion proteins"/>
    <property type="match status" value="1"/>
</dbReference>
<feature type="compositionally biased region" description="Basic and acidic residues" evidence="7">
    <location>
        <begin position="1"/>
        <end position="12"/>
    </location>
</feature>
<keyword evidence="6" id="KW-0175">Coiled coil</keyword>
<dbReference type="Gene3D" id="1.10.287.470">
    <property type="entry name" value="Helix hairpin bin"/>
    <property type="match status" value="1"/>
</dbReference>
<keyword evidence="3 8" id="KW-0812">Transmembrane</keyword>
<dbReference type="Gene3D" id="2.40.30.170">
    <property type="match status" value="1"/>
</dbReference>
<dbReference type="PRINTS" id="PR01490">
    <property type="entry name" value="RTXTOXIND"/>
</dbReference>
<name>U5DPD7_9CHRO</name>
<comment type="similarity">
    <text evidence="2">Belongs to the membrane fusion protein (MFP) (TC 8.A.1) family.</text>
</comment>
<sequence>MSKGTEERERQDLLPGGGEQPQQAGGSAGTIVPSGQSTLTLANQTFDQSVVLRQSPIWPRALTWTILGVISFAVVWSYFARIEQVVQATGQLKPVGKVKEIQAPVEGLIREVNFDDGETVEAGDILVAYDSDIATKQLASRTSIQRSLNNENSFYRQLMASETVSPVELETAIARLELPQEVAFLARNRTALLAENQLYRNILAGRLDRSMSREEFGRLEASLQESASRVAAARLEVEELQKQLAQVNVRLEDARQQLQTEEEILDELSPLLAEGAVARLQVTRQRQQMQERASQVGQLVEEKLRLDFAIRQAGQEAQNAISISRKDVYDRIGENIKQIAQIDSQLNKSIVENDKRLAEIASEIGQIEQQLDYQEVRAPISGTVFDMQAYPGFVASPSEVLLKIVPDDELVAEVFITNQDIGFVEPGQTVDVRIDTYSFSEYGDIKGTVIWIGHDALEPDEIYNFYRFPAKVELDAQELRLKEREIELGSGLAVNTNIKIRENRRVISLFLERFTTSVIEPLKSTD</sequence>
<gene>
    <name evidence="10" type="ORF">KR51_00007790</name>
</gene>
<dbReference type="Pfam" id="PF26002">
    <property type="entry name" value="Beta-barrel_AprE"/>
    <property type="match status" value="1"/>
</dbReference>
<evidence type="ECO:0000313" key="10">
    <source>
        <dbReference type="EMBL" id="ERN42469.1"/>
    </source>
</evidence>
<comment type="caution">
    <text evidence="10">The sequence shown here is derived from an EMBL/GenBank/DDBJ whole genome shotgun (WGS) entry which is preliminary data.</text>
</comment>
<evidence type="ECO:0000256" key="4">
    <source>
        <dbReference type="ARBA" id="ARBA00022989"/>
    </source>
</evidence>
<protein>
    <submittedName>
        <fullName evidence="10">Multidrug resistance efflux pump</fullName>
    </submittedName>
</protein>
<dbReference type="EMBL" id="ASSJ01000017">
    <property type="protein sequence ID" value="ERN42469.1"/>
    <property type="molecule type" value="Genomic_DNA"/>
</dbReference>
<dbReference type="InterPro" id="IPR058982">
    <property type="entry name" value="Beta-barrel_AprE"/>
</dbReference>
<dbReference type="Proteomes" id="UP000016960">
    <property type="component" value="Unassembled WGS sequence"/>
</dbReference>
<dbReference type="STRING" id="582515.KR51_00007790"/>
<evidence type="ECO:0000256" key="2">
    <source>
        <dbReference type="ARBA" id="ARBA00009477"/>
    </source>
</evidence>
<feature type="domain" description="AprE-like beta-barrel" evidence="9">
    <location>
        <begin position="410"/>
        <end position="500"/>
    </location>
</feature>
<evidence type="ECO:0000256" key="1">
    <source>
        <dbReference type="ARBA" id="ARBA00004167"/>
    </source>
</evidence>
<evidence type="ECO:0000313" key="11">
    <source>
        <dbReference type="Proteomes" id="UP000016960"/>
    </source>
</evidence>
<evidence type="ECO:0000256" key="5">
    <source>
        <dbReference type="ARBA" id="ARBA00023136"/>
    </source>
</evidence>
<organism evidence="10 11">
    <name type="scientific">Rubidibacter lacunae KORDI 51-2</name>
    <dbReference type="NCBI Taxonomy" id="582515"/>
    <lineage>
        <taxon>Bacteria</taxon>
        <taxon>Bacillati</taxon>
        <taxon>Cyanobacteriota</taxon>
        <taxon>Cyanophyceae</taxon>
        <taxon>Oscillatoriophycideae</taxon>
        <taxon>Chroococcales</taxon>
        <taxon>Aphanothecaceae</taxon>
        <taxon>Rubidibacter</taxon>
    </lineage>
</organism>
<evidence type="ECO:0000256" key="6">
    <source>
        <dbReference type="SAM" id="Coils"/>
    </source>
</evidence>
<evidence type="ECO:0000256" key="8">
    <source>
        <dbReference type="SAM" id="Phobius"/>
    </source>
</evidence>
<proteinExistence type="inferred from homology"/>
<dbReference type="PANTHER" id="PTHR30386">
    <property type="entry name" value="MEMBRANE FUSION SUBUNIT OF EMRAB-TOLC MULTIDRUG EFFLUX PUMP"/>
    <property type="match status" value="1"/>
</dbReference>
<dbReference type="Gene3D" id="2.40.50.100">
    <property type="match status" value="1"/>
</dbReference>
<evidence type="ECO:0000259" key="9">
    <source>
        <dbReference type="Pfam" id="PF26002"/>
    </source>
</evidence>
<comment type="subcellular location">
    <subcellularLocation>
        <location evidence="1">Membrane</location>
        <topology evidence="1">Single-pass membrane protein</topology>
    </subcellularLocation>
</comment>
<accession>U5DPD7</accession>
<evidence type="ECO:0000256" key="7">
    <source>
        <dbReference type="SAM" id="MobiDB-lite"/>
    </source>
</evidence>
<dbReference type="PANTHER" id="PTHR30386:SF26">
    <property type="entry name" value="TRANSPORT PROTEIN COMB"/>
    <property type="match status" value="1"/>
</dbReference>
<dbReference type="OrthoDB" id="553569at2"/>
<dbReference type="RefSeq" id="WP_022604880.1">
    <property type="nucleotide sequence ID" value="NZ_ASSJ01000017.1"/>
</dbReference>
<evidence type="ECO:0000256" key="3">
    <source>
        <dbReference type="ARBA" id="ARBA00022692"/>
    </source>
</evidence>
<dbReference type="PATRIC" id="fig|582515.4.peg.864"/>
<dbReference type="eggNOG" id="COG0845">
    <property type="taxonomic scope" value="Bacteria"/>
</dbReference>
<dbReference type="GO" id="GO:0016020">
    <property type="term" value="C:membrane"/>
    <property type="evidence" value="ECO:0007669"/>
    <property type="project" value="UniProtKB-SubCell"/>
</dbReference>
<reference evidence="10 11" key="1">
    <citation type="submission" date="2013-05" db="EMBL/GenBank/DDBJ databases">
        <title>Draft genome sequence of Rubidibacter lacunae KORDI 51-2.</title>
        <authorList>
            <person name="Choi D.H."/>
            <person name="Noh J.H."/>
            <person name="Kwon K.-K."/>
            <person name="Lee J.-H."/>
            <person name="Ryu J.-Y."/>
        </authorList>
    </citation>
    <scope>NUCLEOTIDE SEQUENCE [LARGE SCALE GENOMIC DNA]</scope>
    <source>
        <strain evidence="10 11">KORDI 51-2</strain>
    </source>
</reference>
<feature type="transmembrane region" description="Helical" evidence="8">
    <location>
        <begin position="61"/>
        <end position="79"/>
    </location>
</feature>
<feature type="region of interest" description="Disordered" evidence="7">
    <location>
        <begin position="1"/>
        <end position="31"/>
    </location>
</feature>
<dbReference type="InParanoid" id="U5DPD7"/>
<keyword evidence="4 8" id="KW-1133">Transmembrane helix</keyword>
<keyword evidence="11" id="KW-1185">Reference proteome</keyword>
<feature type="coiled-coil region" evidence="6">
    <location>
        <begin position="223"/>
        <end position="268"/>
    </location>
</feature>